<dbReference type="Pfam" id="PF13276">
    <property type="entry name" value="HTH_21"/>
    <property type="match status" value="1"/>
</dbReference>
<gene>
    <name evidence="3" type="ORF">PYH69_00505</name>
</gene>
<dbReference type="Pfam" id="PF00665">
    <property type="entry name" value="rve"/>
    <property type="match status" value="1"/>
</dbReference>
<dbReference type="InterPro" id="IPR036397">
    <property type="entry name" value="RNaseH_sf"/>
</dbReference>
<accession>A0AAX3W4H9</accession>
<dbReference type="Pfam" id="PF13333">
    <property type="entry name" value="rve_2"/>
    <property type="match status" value="1"/>
</dbReference>
<evidence type="ECO:0000313" key="3">
    <source>
        <dbReference type="EMBL" id="WHI60163.1"/>
    </source>
</evidence>
<dbReference type="PANTHER" id="PTHR46889:SF4">
    <property type="entry name" value="TRANSPOSASE INSO FOR INSERTION SEQUENCE ELEMENT IS911B-RELATED"/>
    <property type="match status" value="1"/>
</dbReference>
<reference evidence="3" key="1">
    <citation type="journal article" date="2023" name="Antibiotics">
        <title>Prevalence and Molecular Characterization of Methicillin-Resistant Staphylococci (MRS) and Mammaliicocci (MRM) in Dromedary Camels from Algeria: First Detection of SCCmec-mecC Hybrid in Methicillin-Resistant Mammaliicoccus lentus.</title>
        <authorList>
            <person name="Belhout C."/>
            <person name="Boyen F."/>
            <person name="Vereecke N."/>
            <person name="Theuns S."/>
            <person name="Taibi N."/>
            <person name="Stegger M."/>
            <person name="de la Fe-Rodriguez P.Y."/>
            <person name="Bouayad L."/>
            <person name="Elgroud R."/>
            <person name="Butaye P."/>
        </authorList>
    </citation>
    <scope>NUCLEOTIDE SEQUENCE</scope>
    <source>
        <strain evidence="3">7048</strain>
    </source>
</reference>
<evidence type="ECO:0000259" key="2">
    <source>
        <dbReference type="PROSITE" id="PS50994"/>
    </source>
</evidence>
<evidence type="ECO:0000313" key="4">
    <source>
        <dbReference type="Proteomes" id="UP001223261"/>
    </source>
</evidence>
<dbReference type="GO" id="GO:0015074">
    <property type="term" value="P:DNA integration"/>
    <property type="evidence" value="ECO:0007669"/>
    <property type="project" value="InterPro"/>
</dbReference>
<organism evidence="3 4">
    <name type="scientific">Mammaliicoccus lentus</name>
    <name type="common">Staphylococcus lentus</name>
    <dbReference type="NCBI Taxonomy" id="42858"/>
    <lineage>
        <taxon>Bacteria</taxon>
        <taxon>Bacillati</taxon>
        <taxon>Bacillota</taxon>
        <taxon>Bacilli</taxon>
        <taxon>Bacillales</taxon>
        <taxon>Staphylococcaceae</taxon>
        <taxon>Mammaliicoccus</taxon>
    </lineage>
</organism>
<dbReference type="NCBIfam" id="NF033516">
    <property type="entry name" value="transpos_IS3"/>
    <property type="match status" value="1"/>
</dbReference>
<dbReference type="Proteomes" id="UP001223261">
    <property type="component" value="Chromosome"/>
</dbReference>
<dbReference type="InterPro" id="IPR001584">
    <property type="entry name" value="Integrase_cat-core"/>
</dbReference>
<dbReference type="GO" id="GO:0003676">
    <property type="term" value="F:nucleic acid binding"/>
    <property type="evidence" value="ECO:0007669"/>
    <property type="project" value="InterPro"/>
</dbReference>
<feature type="domain" description="Integrase catalytic" evidence="2">
    <location>
        <begin position="141"/>
        <end position="302"/>
    </location>
</feature>
<protein>
    <submittedName>
        <fullName evidence="3">IS3 family transposase</fullName>
    </submittedName>
</protein>
<dbReference type="EMBL" id="CP118848">
    <property type="protein sequence ID" value="WHI60163.1"/>
    <property type="molecule type" value="Genomic_DNA"/>
</dbReference>
<name>A0AAX3W4H9_MAMLE</name>
<dbReference type="InterPro" id="IPR050900">
    <property type="entry name" value="Transposase_IS3/IS150/IS904"/>
</dbReference>
<sequence>MARVQVSKQSFSLGHKEHLYQMIFEFNRERNYSIKMLCQRLEVSRSGYYKWCNKEVSNNEKRSKLIAKEIKRIFEESKETFGVVRIHHALRRECNLNINIKCIRRIMRILGLQAQIRKKRPNWIRVKPHFTAENILNRNFEAKKPNQKWFTDISYLNYGKGQKAYISAIIDRYDLSIVAYKVSKRNDLKLVMDTLRLALQNNDVSNTVIHSDRGFQYTSKHYKKYLDTNNVKISMSKAGSCLDNQPIEAFWGTLKSEYYYRNQFSTYEDLETGISKYIDFYMNKRYVPKFDGLTPNEYRNVS</sequence>
<dbReference type="AlphaFoldDB" id="A0AAX3W4H9"/>
<dbReference type="InterPro" id="IPR025948">
    <property type="entry name" value="HTH-like_dom"/>
</dbReference>
<dbReference type="SUPFAM" id="SSF53098">
    <property type="entry name" value="Ribonuclease H-like"/>
    <property type="match status" value="1"/>
</dbReference>
<dbReference type="Gene3D" id="3.30.420.10">
    <property type="entry name" value="Ribonuclease H-like superfamily/Ribonuclease H"/>
    <property type="match status" value="1"/>
</dbReference>
<dbReference type="PROSITE" id="PS50994">
    <property type="entry name" value="INTEGRASE"/>
    <property type="match status" value="1"/>
</dbReference>
<proteinExistence type="predicted"/>
<dbReference type="InterPro" id="IPR012337">
    <property type="entry name" value="RNaseH-like_sf"/>
</dbReference>
<comment type="function">
    <text evidence="1">Involved in the transposition of the insertion sequence.</text>
</comment>
<dbReference type="InterPro" id="IPR048020">
    <property type="entry name" value="Transpos_IS3"/>
</dbReference>
<dbReference type="PANTHER" id="PTHR46889">
    <property type="entry name" value="TRANSPOSASE INSF FOR INSERTION SEQUENCE IS3B-RELATED"/>
    <property type="match status" value="1"/>
</dbReference>
<dbReference type="RefSeq" id="WP_282862378.1">
    <property type="nucleotide sequence ID" value="NZ_CP118848.1"/>
</dbReference>
<evidence type="ECO:0000256" key="1">
    <source>
        <dbReference type="ARBA" id="ARBA00002286"/>
    </source>
</evidence>